<proteinExistence type="predicted"/>
<dbReference type="EMBL" id="BSNL01000001">
    <property type="protein sequence ID" value="GLQ25565.1"/>
    <property type="molecule type" value="Genomic_DNA"/>
</dbReference>
<protein>
    <submittedName>
        <fullName evidence="1">Uncharacterized protein</fullName>
    </submittedName>
</protein>
<sequence>MAAWKEEKKNFILMKLGVSFQKLELKGLRHKNKVLTGKNYDGMVGMSQTPKIKIKRPEGIYEATFVVSWYAKKYDKQSKRNPLPPETPFDYAYEFAPLKMWVKSAKMPKLHVMDIHARLNRIKNDGGKVVMKPVAMLDVDIWTGHSVMGDWTKHTKCCDVLCADNKIRNFK</sequence>
<name>A0ABQ5VFE3_9RHOB</name>
<reference evidence="1" key="1">
    <citation type="journal article" date="2014" name="Int. J. Syst. Evol. Microbiol.">
        <title>Complete genome of a new Firmicutes species belonging to the dominant human colonic microbiota ('Ruminococcus bicirculans') reveals two chromosomes and a selective capacity to utilize plant glucans.</title>
        <authorList>
            <consortium name="NISC Comparative Sequencing Program"/>
            <person name="Wegmann U."/>
            <person name="Louis P."/>
            <person name="Goesmann A."/>
            <person name="Henrissat B."/>
            <person name="Duncan S.H."/>
            <person name="Flint H.J."/>
        </authorList>
    </citation>
    <scope>NUCLEOTIDE SEQUENCE</scope>
    <source>
        <strain evidence="1">NBRC 109915</strain>
    </source>
</reference>
<reference evidence="1" key="2">
    <citation type="submission" date="2023-01" db="EMBL/GenBank/DDBJ databases">
        <title>Draft genome sequence of Sulfitobacter pacificus strain NBRC 109915.</title>
        <authorList>
            <person name="Sun Q."/>
            <person name="Mori K."/>
        </authorList>
    </citation>
    <scope>NUCLEOTIDE SEQUENCE</scope>
    <source>
        <strain evidence="1">NBRC 109915</strain>
    </source>
</reference>
<keyword evidence="2" id="KW-1185">Reference proteome</keyword>
<evidence type="ECO:0000313" key="1">
    <source>
        <dbReference type="EMBL" id="GLQ25565.1"/>
    </source>
</evidence>
<dbReference type="RefSeq" id="WP_284369992.1">
    <property type="nucleotide sequence ID" value="NZ_BSNL01000001.1"/>
</dbReference>
<evidence type="ECO:0000313" key="2">
    <source>
        <dbReference type="Proteomes" id="UP001161388"/>
    </source>
</evidence>
<gene>
    <name evidence="1" type="ORF">GCM10007927_03680</name>
</gene>
<accession>A0ABQ5VFE3</accession>
<comment type="caution">
    <text evidence="1">The sequence shown here is derived from an EMBL/GenBank/DDBJ whole genome shotgun (WGS) entry which is preliminary data.</text>
</comment>
<dbReference type="Proteomes" id="UP001161388">
    <property type="component" value="Unassembled WGS sequence"/>
</dbReference>
<organism evidence="1 2">
    <name type="scientific">Sulfitobacter pacificus</name>
    <dbReference type="NCBI Taxonomy" id="1499314"/>
    <lineage>
        <taxon>Bacteria</taxon>
        <taxon>Pseudomonadati</taxon>
        <taxon>Pseudomonadota</taxon>
        <taxon>Alphaproteobacteria</taxon>
        <taxon>Rhodobacterales</taxon>
        <taxon>Roseobacteraceae</taxon>
        <taxon>Sulfitobacter</taxon>
    </lineage>
</organism>